<evidence type="ECO:0000313" key="2">
    <source>
        <dbReference type="EMBL" id="RKO26141.1"/>
    </source>
</evidence>
<feature type="domain" description="GmrSD restriction endonucleases N-terminal" evidence="1">
    <location>
        <begin position="21"/>
        <end position="233"/>
    </location>
</feature>
<dbReference type="AlphaFoldDB" id="A0A3B0FWW4"/>
<evidence type="ECO:0000313" key="3">
    <source>
        <dbReference type="Proteomes" id="UP000273159"/>
    </source>
</evidence>
<gene>
    <name evidence="2" type="ORF">D7Z96_05215</name>
</gene>
<protein>
    <submittedName>
        <fullName evidence="2">DUF262 domain-containing protein</fullName>
    </submittedName>
</protein>
<dbReference type="Pfam" id="PF03235">
    <property type="entry name" value="GmrSD_N"/>
    <property type="match status" value="1"/>
</dbReference>
<sequence>MNTPSRLTTFTGLFASDDEAQVRAIQVPLIQRDYAQGREDGTIEQIRDNFLDVLHLAVSGENPDPVHLDFVYGEVKSGVLEPLDGQQRLTTLFLLHWYLASRAGELHSRQPWTEFTYATRPSARLFCERLAVSPLPASIEQPSAWIIDQPWYLFVWRHDPTIQSMLVVLDAIHRRFRTEDAKTAWMRLVDPIKPAVSFLVLAPSDMGSAADLYIKMNSRGKPLTEFENFKAHFEKSIESTRRAKEFAERVDGAWSDLLWGFRGEDDLIDDEFLRYIGFITELCEWGDPEADVRERRELLSHSAERVFGEANVRRSESLDFLFSAFDVWGGRDIAGLFTGLFRGAAEQAADETDRITLFFRDQRINLFDVCCRTFGETSGRTRIFTFGQSLLLFAVLLHLKHETDAPRARIRSLRNLIEASTNELRLDRMPRLLRDVERLVRDGALSELESFNKQQIGEELLKREFLVANPELTPSLHRLEDSHLLRGSIGAFCLEPNKFAARTDAFLRLASEPEIWPEVTGALLATGEYQRTTNNRRFQFGTGFKRYENAWRELLTGADREALSETRSALAKLLDAISCCEELEPTLGALQSEWLAQREAELSFDWRYYMVKYSDMREGGSGIYYSEGGALGYSMCMLRGGTTTLNSRYRDPYLLAIRRNLGSPEDVEDPWFTGHEATPRRLKLTRSGVGIRSVSQGLELSGPAVEEFAEVYTSLRRELGASENGLIEIKQVDGIDAVDRILLGADVLRRLLDAGL</sequence>
<proteinExistence type="predicted"/>
<reference evidence="3" key="2">
    <citation type="submission" date="2018-10" db="EMBL/GenBank/DDBJ databases">
        <authorList>
            <person name="Wang Y."/>
            <person name="Wang J."/>
            <person name="Yang X."/>
            <person name="Wang Z."/>
            <person name="Huang Y."/>
        </authorList>
    </citation>
    <scope>NUCLEOTIDE SEQUENCE [LARGE SCALE GENOMIC DNA]</scope>
    <source>
        <strain evidence="3">J015</strain>
    </source>
</reference>
<dbReference type="EMBL" id="RBNH01000003">
    <property type="protein sequence ID" value="RKO26141.1"/>
    <property type="molecule type" value="Genomic_DNA"/>
</dbReference>
<dbReference type="RefSeq" id="WP_120691799.1">
    <property type="nucleotide sequence ID" value="NZ_RBNH01000003.1"/>
</dbReference>
<accession>A0A3B0FWW4</accession>
<dbReference type="Proteomes" id="UP000273159">
    <property type="component" value="Unassembled WGS sequence"/>
</dbReference>
<reference evidence="2 3" key="1">
    <citation type="submission" date="2018-10" db="EMBL/GenBank/DDBJ databases">
        <title>Genome-guide identification and characterization of bacteria that degrade polycyclic aromatic hydrocarbons and resist hexavalent chromium simultaneously.</title>
        <authorList>
            <person name="Feng H."/>
        </authorList>
    </citation>
    <scope>NUCLEOTIDE SEQUENCE [LARGE SCALE GENOMIC DNA]</scope>
    <source>
        <strain evidence="2 3">J015</strain>
    </source>
</reference>
<evidence type="ECO:0000259" key="1">
    <source>
        <dbReference type="Pfam" id="PF03235"/>
    </source>
</evidence>
<dbReference type="InterPro" id="IPR004919">
    <property type="entry name" value="GmrSD_N"/>
</dbReference>
<name>A0A3B0FWW4_PSEPS</name>
<comment type="caution">
    <text evidence="2">The sequence shown here is derived from an EMBL/GenBank/DDBJ whole genome shotgun (WGS) entry which is preliminary data.</text>
</comment>
<organism evidence="2 3">
    <name type="scientific">Pseudarthrobacter phenanthrenivorans</name>
    <name type="common">Arthrobacter phenanthrenivorans</name>
    <dbReference type="NCBI Taxonomy" id="361575"/>
    <lineage>
        <taxon>Bacteria</taxon>
        <taxon>Bacillati</taxon>
        <taxon>Actinomycetota</taxon>
        <taxon>Actinomycetes</taxon>
        <taxon>Micrococcales</taxon>
        <taxon>Micrococcaceae</taxon>
        <taxon>Pseudarthrobacter</taxon>
    </lineage>
</organism>